<gene>
    <name evidence="8" type="ORF">HID58_089950</name>
</gene>
<evidence type="ECO:0000256" key="5">
    <source>
        <dbReference type="SAM" id="MobiDB-lite"/>
    </source>
</evidence>
<dbReference type="Gene3D" id="1.20.1280.50">
    <property type="match status" value="1"/>
</dbReference>
<protein>
    <recommendedName>
        <fullName evidence="10">F-box domain-containing protein</fullName>
    </recommendedName>
</protein>
<dbReference type="CDD" id="cd22160">
    <property type="entry name" value="F-box_AtFBL13-like"/>
    <property type="match status" value="1"/>
</dbReference>
<comment type="caution">
    <text evidence="8">The sequence shown here is derived from an EMBL/GenBank/DDBJ whole genome shotgun (WGS) entry which is preliminary data.</text>
</comment>
<dbReference type="Pfam" id="PF00514">
    <property type="entry name" value="Arm"/>
    <property type="match status" value="2"/>
</dbReference>
<name>A0ABQ7Y1U4_BRANA</name>
<feature type="domain" description="F-box/LRR-repeat protein 15/At3g58940/PEG3-like LRR" evidence="7">
    <location>
        <begin position="130"/>
        <end position="231"/>
    </location>
</feature>
<evidence type="ECO:0000259" key="7">
    <source>
        <dbReference type="Pfam" id="PF24758"/>
    </source>
</evidence>
<accession>A0ABQ7Y1U4</accession>
<keyword evidence="2" id="KW-0813">Transport</keyword>
<keyword evidence="9" id="KW-1185">Reference proteome</keyword>
<dbReference type="Pfam" id="PF00646">
    <property type="entry name" value="F-box"/>
    <property type="match status" value="1"/>
</dbReference>
<dbReference type="SUPFAM" id="SSF52058">
    <property type="entry name" value="L domain-like"/>
    <property type="match status" value="1"/>
</dbReference>
<reference evidence="8 9" key="1">
    <citation type="submission" date="2021-05" db="EMBL/GenBank/DDBJ databases">
        <title>Genome Assembly of Synthetic Allotetraploid Brassica napus Reveals Homoeologous Exchanges between Subgenomes.</title>
        <authorList>
            <person name="Davis J.T."/>
        </authorList>
    </citation>
    <scope>NUCLEOTIDE SEQUENCE [LARGE SCALE GENOMIC DNA]</scope>
    <source>
        <strain evidence="9">cv. Da-Ae</strain>
        <tissue evidence="8">Seedling</tissue>
    </source>
</reference>
<evidence type="ECO:0000313" key="8">
    <source>
        <dbReference type="EMBL" id="KAH0861689.1"/>
    </source>
</evidence>
<dbReference type="Gene3D" id="1.25.10.10">
    <property type="entry name" value="Leucine-rich Repeat Variant"/>
    <property type="match status" value="1"/>
</dbReference>
<feature type="non-terminal residue" evidence="8">
    <location>
        <position position="1"/>
    </location>
</feature>
<feature type="compositionally biased region" description="Basic and acidic residues" evidence="5">
    <location>
        <begin position="1"/>
        <end position="11"/>
    </location>
</feature>
<dbReference type="Proteomes" id="UP000824890">
    <property type="component" value="Unassembled WGS sequence"/>
</dbReference>
<dbReference type="InterPro" id="IPR011989">
    <property type="entry name" value="ARM-like"/>
</dbReference>
<dbReference type="InterPro" id="IPR053781">
    <property type="entry name" value="F-box_AtFBL13-like"/>
</dbReference>
<dbReference type="SUPFAM" id="SSF48371">
    <property type="entry name" value="ARM repeat"/>
    <property type="match status" value="1"/>
</dbReference>
<dbReference type="InterPro" id="IPR032675">
    <property type="entry name" value="LRR_dom_sf"/>
</dbReference>
<dbReference type="Gene3D" id="3.80.10.10">
    <property type="entry name" value="Ribonuclease Inhibitor"/>
    <property type="match status" value="1"/>
</dbReference>
<evidence type="ECO:0000256" key="3">
    <source>
        <dbReference type="ARBA" id="ARBA00022737"/>
    </source>
</evidence>
<evidence type="ECO:0008006" key="10">
    <source>
        <dbReference type="Google" id="ProtNLM"/>
    </source>
</evidence>
<feature type="region of interest" description="Disordered" evidence="5">
    <location>
        <begin position="1"/>
        <end position="30"/>
    </location>
</feature>
<comment type="similarity">
    <text evidence="1">Belongs to the importin alpha family.</text>
</comment>
<dbReference type="EMBL" id="JAGKQM010000019">
    <property type="protein sequence ID" value="KAH0861689.1"/>
    <property type="molecule type" value="Genomic_DNA"/>
</dbReference>
<evidence type="ECO:0000256" key="4">
    <source>
        <dbReference type="ARBA" id="ARBA00022927"/>
    </source>
</evidence>
<dbReference type="SMART" id="SM00185">
    <property type="entry name" value="ARM"/>
    <property type="match status" value="5"/>
</dbReference>
<evidence type="ECO:0000313" key="9">
    <source>
        <dbReference type="Proteomes" id="UP000824890"/>
    </source>
</evidence>
<evidence type="ECO:0000259" key="6">
    <source>
        <dbReference type="Pfam" id="PF00646"/>
    </source>
</evidence>
<dbReference type="InterPro" id="IPR036047">
    <property type="entry name" value="F-box-like_dom_sf"/>
</dbReference>
<organism evidence="8 9">
    <name type="scientific">Brassica napus</name>
    <name type="common">Rape</name>
    <dbReference type="NCBI Taxonomy" id="3708"/>
    <lineage>
        <taxon>Eukaryota</taxon>
        <taxon>Viridiplantae</taxon>
        <taxon>Streptophyta</taxon>
        <taxon>Embryophyta</taxon>
        <taxon>Tracheophyta</taxon>
        <taxon>Spermatophyta</taxon>
        <taxon>Magnoliopsida</taxon>
        <taxon>eudicotyledons</taxon>
        <taxon>Gunneridae</taxon>
        <taxon>Pentapetalae</taxon>
        <taxon>rosids</taxon>
        <taxon>malvids</taxon>
        <taxon>Brassicales</taxon>
        <taxon>Brassicaceae</taxon>
        <taxon>Brassiceae</taxon>
        <taxon>Brassica</taxon>
    </lineage>
</organism>
<evidence type="ECO:0000256" key="1">
    <source>
        <dbReference type="ARBA" id="ARBA00010394"/>
    </source>
</evidence>
<dbReference type="InterPro" id="IPR000225">
    <property type="entry name" value="Armadillo"/>
</dbReference>
<proteinExistence type="inferred from homology"/>
<dbReference type="Pfam" id="PF24758">
    <property type="entry name" value="LRR_At5g56370"/>
    <property type="match status" value="1"/>
</dbReference>
<dbReference type="InterPro" id="IPR055411">
    <property type="entry name" value="LRR_FXL15/At3g58940/PEG3-like"/>
</dbReference>
<dbReference type="InterPro" id="IPR001810">
    <property type="entry name" value="F-box_dom"/>
</dbReference>
<dbReference type="SUPFAM" id="SSF81383">
    <property type="entry name" value="F-box domain"/>
    <property type="match status" value="1"/>
</dbReference>
<sequence>LEMVDETRDGDGGSIIARHSSDSPPDTKPVDETVEGVDIISCMPHEIIHHILSFIPTQYGIRTSALSKAWRHVWCHTPCLDFDCFNKYGHWVKFKGRDINQTLRSYRAPKITRFNLSSCMHYRNPQSEMNSWMEFVVSRNVEKLYLVLDGSIHYRLPDFFYRSSSLEKLSVNFDMIPECTVSWKSLRKLALRSCNLNDESIDNILSGSPMLETLRLIYCTGPQRLDLSKSRHMDIDRNDDQRLDEIVAPHINYLKLKSSYKPLTLVDVSCLMEANLDIFRRHSSSWQLNTPFREKADFLQTGVLKMLAKLQNAERLSFGGSLLQILSLAELRGVSFPTFKVQTLTLKTRFAKSSVPGITRLLHNSPGLKKLIAVPTHIDDIDIEDWYLDNYLESQGLNPDQCWRSKYDVFPTSDDYKTKPWLKRSGLEDASGLDIYIGHSHYRGIYPPFNLKADIFQTAVLKMLAKLQNVERLSFGGTLLQVQTLTVETTVARSVIPGITRLLHNSLGLKKLLAVPAVYTWSQGLNLDQCWRSKYEIFPTSSELKGIIVRDEESTWEVVALFVEMMLINATKVEMRQQAVTAGTIGDDEEHPHVENEMMIDEEQPVLEAQTSKAVEELKSTKRVTALRELRRLLSKSEFPPIEAALSAGAVPLLVQCLSFGSPDEQLLESAWCLTNIAAGKPEETKALLPALPLLIAHLGGLKKLSAEQCSWAIGNVAGEGEDLRNVLLSQGALPPLARMIFPDKGSTVRTAAWALSNLIKGPESKAAAQLVRVDGMVDAILRHLKKSDEEIATEIAWIVVYLSALSDIATSMLLKGGILQLLVERLATSNSLQLLIPVLRSLGNFVSVDPKAIECHWCACKVLKERTPCLKEEGDTKPKIIQEQLVSIVSGGCLPGFINLVRSPDIEAARLGLQFIELVLRGMPNVEGSKIVEGEDGIDAMERFQFHENEELRVIANSLVDKYFGEDYGINE</sequence>
<evidence type="ECO:0000256" key="2">
    <source>
        <dbReference type="ARBA" id="ARBA00022448"/>
    </source>
</evidence>
<dbReference type="PANTHER" id="PTHR23316">
    <property type="entry name" value="IMPORTIN ALPHA"/>
    <property type="match status" value="1"/>
</dbReference>
<keyword evidence="3" id="KW-0677">Repeat</keyword>
<dbReference type="InterPro" id="IPR016024">
    <property type="entry name" value="ARM-type_fold"/>
</dbReference>
<feature type="domain" description="F-box" evidence="6">
    <location>
        <begin position="40"/>
        <end position="76"/>
    </location>
</feature>
<keyword evidence="4" id="KW-0653">Protein transport</keyword>